<reference evidence="3" key="1">
    <citation type="submission" date="2015-11" db="EMBL/GenBank/DDBJ databases">
        <title>De novo transcriptome assembly of four potential Pierce s Disease insect vectors from Arizona vineyards.</title>
        <authorList>
            <person name="Tassone E.E."/>
        </authorList>
    </citation>
    <scope>NUCLEOTIDE SEQUENCE</scope>
</reference>
<name>A0A1B6H2X2_9HEMI</name>
<sequence>AVSSVYMAVINGNLFESIDKDMLQEDVSMLMEGHSETDHSKYMLAGLSDISITLTSAKEKLKHTLKCKAADQGFPKMFPFPDNSDSTLPPLTIPDLSRCLKKIDFYLSWAKAYIKYNNQSSLSVKDGQILI</sequence>
<dbReference type="AlphaFoldDB" id="A0A1B6H2X2"/>
<organism evidence="3">
    <name type="scientific">Cuerna arida</name>
    <dbReference type="NCBI Taxonomy" id="1464854"/>
    <lineage>
        <taxon>Eukaryota</taxon>
        <taxon>Metazoa</taxon>
        <taxon>Ecdysozoa</taxon>
        <taxon>Arthropoda</taxon>
        <taxon>Hexapoda</taxon>
        <taxon>Insecta</taxon>
        <taxon>Pterygota</taxon>
        <taxon>Neoptera</taxon>
        <taxon>Paraneoptera</taxon>
        <taxon>Hemiptera</taxon>
        <taxon>Auchenorrhyncha</taxon>
        <taxon>Membracoidea</taxon>
        <taxon>Cicadellidae</taxon>
        <taxon>Cicadellinae</taxon>
        <taxon>Proconiini</taxon>
        <taxon>Cuerna</taxon>
    </lineage>
</organism>
<feature type="non-terminal residue" evidence="3">
    <location>
        <position position="1"/>
    </location>
</feature>
<dbReference type="EMBL" id="GECZ01000743">
    <property type="protein sequence ID" value="JAS69026.1"/>
    <property type="molecule type" value="Transcribed_RNA"/>
</dbReference>
<evidence type="ECO:0000313" key="3">
    <source>
        <dbReference type="EMBL" id="JAS69026.1"/>
    </source>
</evidence>
<gene>
    <name evidence="1" type="ORF">g.19433</name>
    <name evidence="3" type="ORF">g.19434</name>
    <name evidence="2" type="ORF">g.19435</name>
</gene>
<protein>
    <submittedName>
        <fullName evidence="3">Uncharacterized protein</fullName>
    </submittedName>
</protein>
<dbReference type="EMBL" id="GECZ01005071">
    <property type="protein sequence ID" value="JAS64698.1"/>
    <property type="molecule type" value="Transcribed_RNA"/>
</dbReference>
<accession>A0A1B6H2X2</accession>
<dbReference type="EMBL" id="GECZ01014479">
    <property type="protein sequence ID" value="JAS55290.1"/>
    <property type="molecule type" value="Transcribed_RNA"/>
</dbReference>
<evidence type="ECO:0000313" key="1">
    <source>
        <dbReference type="EMBL" id="JAS55290.1"/>
    </source>
</evidence>
<evidence type="ECO:0000313" key="2">
    <source>
        <dbReference type="EMBL" id="JAS64698.1"/>
    </source>
</evidence>
<proteinExistence type="predicted"/>